<evidence type="ECO:0000313" key="1">
    <source>
        <dbReference type="EMBL" id="QEW38628.1"/>
    </source>
</evidence>
<gene>
    <name evidence="1" type="ORF">VIC01_04272</name>
</gene>
<dbReference type="AlphaFoldDB" id="A0A5P3B0K5"/>
<reference evidence="1 2" key="1">
    <citation type="submission" date="2019-09" db="EMBL/GenBank/DDBJ databases">
        <title>Commensal-derived Metabolites Govern Vibrio cholerae Pathogenesis in Host.</title>
        <authorList>
            <person name="Yoon S.S."/>
            <person name="Yoon M.Y."/>
        </authorList>
    </citation>
    <scope>NUCLEOTIDE SEQUENCE [LARGE SCALE GENOMIC DNA]</scope>
    <source>
        <strain evidence="1 2">VIC01</strain>
    </source>
</reference>
<proteinExistence type="predicted"/>
<dbReference type="Proteomes" id="UP000326091">
    <property type="component" value="Chromosome"/>
</dbReference>
<dbReference type="EMBL" id="CP043529">
    <property type="protein sequence ID" value="QEW38628.1"/>
    <property type="molecule type" value="Genomic_DNA"/>
</dbReference>
<organism evidence="1 2">
    <name type="scientific">Phocaeicola vulgatus</name>
    <name type="common">Bacteroides vulgatus</name>
    <dbReference type="NCBI Taxonomy" id="821"/>
    <lineage>
        <taxon>Bacteria</taxon>
        <taxon>Pseudomonadati</taxon>
        <taxon>Bacteroidota</taxon>
        <taxon>Bacteroidia</taxon>
        <taxon>Bacteroidales</taxon>
        <taxon>Bacteroidaceae</taxon>
        <taxon>Phocaeicola</taxon>
    </lineage>
</organism>
<evidence type="ECO:0000313" key="2">
    <source>
        <dbReference type="Proteomes" id="UP000326091"/>
    </source>
</evidence>
<accession>A0A5P3B0K5</accession>
<name>A0A5P3B0K5_PHOVU</name>
<sequence length="410" mass="48191">MSTSNKSAIFSKLVISGCDVFVHHFDTVDGLTPICSESHLLVRFFSTKTSFIRFTSSIITPFSRKYSDYFSFLLLLSNKFVNFTLEYLNQIGYMNIIFTAKTVIDGNFVLKEPVQVLYCLHKISLYLEGRMYMLSVSKEISIEYSDLVELSRNGEKASFTMNIDKYLDSRMLDIFRNIEVYGGFQHGIMKVYYNEYLDLSWIDKAKNEVLFSMRKSLNKQKKALITSDNFSRLMLDKTFIPEAKVPYNFFREANSYLDKLDYISAYIHFYMILEYCFAEGKFSAEQKKNFRKSDMLKFAVLSTINMIKEQNYNLYLETQQICTDKHKELNFDSLIDIMYCYRGELSHATKRAVYEENQELVKPITLFISSVCFFVCGNMKVYCKKFVPEETRKHRVNEHIKRLELQLGLK</sequence>
<protein>
    <submittedName>
        <fullName evidence="1">Uncharacterized protein</fullName>
    </submittedName>
</protein>